<reference evidence="2" key="1">
    <citation type="submission" date="2016-05" db="EMBL/GenBank/DDBJ databases">
        <authorList>
            <person name="Lavstsen T."/>
            <person name="Jespersen J.S."/>
        </authorList>
    </citation>
    <scope>NUCLEOTIDE SEQUENCE</scope>
    <source>
        <tissue evidence="2">Brain</tissue>
    </source>
</reference>
<evidence type="ECO:0000313" key="2">
    <source>
        <dbReference type="EMBL" id="SBR96623.1"/>
    </source>
</evidence>
<organism evidence="2">
    <name type="scientific">Nothobranchius rachovii</name>
    <name type="common">bluefin notho</name>
    <dbReference type="NCBI Taxonomy" id="451742"/>
    <lineage>
        <taxon>Eukaryota</taxon>
        <taxon>Metazoa</taxon>
        <taxon>Chordata</taxon>
        <taxon>Craniata</taxon>
        <taxon>Vertebrata</taxon>
        <taxon>Euteleostomi</taxon>
        <taxon>Actinopterygii</taxon>
        <taxon>Neopterygii</taxon>
        <taxon>Teleostei</taxon>
        <taxon>Neoteleostei</taxon>
        <taxon>Acanthomorphata</taxon>
        <taxon>Ovalentaria</taxon>
        <taxon>Atherinomorphae</taxon>
        <taxon>Cyprinodontiformes</taxon>
        <taxon>Nothobranchiidae</taxon>
        <taxon>Nothobranchius</taxon>
    </lineage>
</organism>
<dbReference type="AlphaFoldDB" id="A0A1A8QTN5"/>
<feature type="region of interest" description="Disordered" evidence="1">
    <location>
        <begin position="26"/>
        <end position="50"/>
    </location>
</feature>
<accession>A0A1A8QTN5</accession>
<feature type="non-terminal residue" evidence="2">
    <location>
        <position position="1"/>
    </location>
</feature>
<proteinExistence type="predicted"/>
<dbReference type="EMBL" id="HAEI01006216">
    <property type="protein sequence ID" value="SBR96623.1"/>
    <property type="molecule type" value="Transcribed_RNA"/>
</dbReference>
<protein>
    <submittedName>
        <fullName evidence="2">Uncharacterized protein</fullName>
    </submittedName>
</protein>
<gene>
    <name evidence="2" type="primary">Nfu_g_1_009286</name>
</gene>
<evidence type="ECO:0000256" key="1">
    <source>
        <dbReference type="SAM" id="MobiDB-lite"/>
    </source>
</evidence>
<reference evidence="2" key="2">
    <citation type="submission" date="2016-06" db="EMBL/GenBank/DDBJ databases">
        <title>The genome of a short-lived fish provides insights into sex chromosome evolution and the genetic control of aging.</title>
        <authorList>
            <person name="Reichwald K."/>
            <person name="Felder M."/>
            <person name="Petzold A."/>
            <person name="Koch P."/>
            <person name="Groth M."/>
            <person name="Platzer M."/>
        </authorList>
    </citation>
    <scope>NUCLEOTIDE SEQUENCE</scope>
    <source>
        <tissue evidence="2">Brain</tissue>
    </source>
</reference>
<name>A0A1A8QTN5_9TELE</name>
<sequence length="68" mass="7222">SCLYTVGFCVSASFLFQLKLTSLLQQHKPRGRASGRNVSRGGNWVPSSVSSCRCSQPPSLTGVMGCVS</sequence>